<dbReference type="HOGENOM" id="CLU_3034014_0_0_1"/>
<accession>L8WDT4</accession>
<comment type="caution">
    <text evidence="1">The sequence shown here is derived from an EMBL/GenBank/DDBJ whole genome shotgun (WGS) entry which is preliminary data.</text>
</comment>
<reference evidence="1 2" key="1">
    <citation type="journal article" date="2013" name="Nat. Commun.">
        <title>The evolution and pathogenic mechanisms of the rice sheath blight pathogen.</title>
        <authorList>
            <person name="Zheng A."/>
            <person name="Lin R."/>
            <person name="Xu L."/>
            <person name="Qin P."/>
            <person name="Tang C."/>
            <person name="Ai P."/>
            <person name="Zhang D."/>
            <person name="Liu Y."/>
            <person name="Sun Z."/>
            <person name="Feng H."/>
            <person name="Wang Y."/>
            <person name="Chen Y."/>
            <person name="Liang X."/>
            <person name="Fu R."/>
            <person name="Li Q."/>
            <person name="Zhang J."/>
            <person name="Yu X."/>
            <person name="Xie Z."/>
            <person name="Ding L."/>
            <person name="Guan P."/>
            <person name="Tang J."/>
            <person name="Liang Y."/>
            <person name="Wang S."/>
            <person name="Deng Q."/>
            <person name="Li S."/>
            <person name="Zhu J."/>
            <person name="Wang L."/>
            <person name="Liu H."/>
            <person name="Li P."/>
        </authorList>
    </citation>
    <scope>NUCLEOTIDE SEQUENCE [LARGE SCALE GENOMIC DNA]</scope>
    <source>
        <strain evidence="2">AG-1 IA</strain>
    </source>
</reference>
<proteinExistence type="predicted"/>
<gene>
    <name evidence="1" type="ORF">AG1IA_09649</name>
</gene>
<dbReference type="Proteomes" id="UP000011668">
    <property type="component" value="Unassembled WGS sequence"/>
</dbReference>
<keyword evidence="2" id="KW-1185">Reference proteome</keyword>
<organism evidence="1 2">
    <name type="scientific">Thanatephorus cucumeris (strain AG1-IA)</name>
    <name type="common">Rice sheath blight fungus</name>
    <name type="synonym">Rhizoctonia solani</name>
    <dbReference type="NCBI Taxonomy" id="983506"/>
    <lineage>
        <taxon>Eukaryota</taxon>
        <taxon>Fungi</taxon>
        <taxon>Dikarya</taxon>
        <taxon>Basidiomycota</taxon>
        <taxon>Agaricomycotina</taxon>
        <taxon>Agaricomycetes</taxon>
        <taxon>Cantharellales</taxon>
        <taxon>Ceratobasidiaceae</taxon>
        <taxon>Rhizoctonia</taxon>
        <taxon>Rhizoctonia solani AG-1</taxon>
    </lineage>
</organism>
<protein>
    <submittedName>
        <fullName evidence="1">Uncharacterized protein</fullName>
    </submittedName>
</protein>
<dbReference type="AlphaFoldDB" id="L8WDT4"/>
<evidence type="ECO:0000313" key="1">
    <source>
        <dbReference type="EMBL" id="ELU36321.1"/>
    </source>
</evidence>
<evidence type="ECO:0000313" key="2">
    <source>
        <dbReference type="Proteomes" id="UP000011668"/>
    </source>
</evidence>
<name>L8WDT4_THACA</name>
<sequence>MCPITAVLRDLVLATSLMKLFMMPFKQTIQTSTLSTHLIVSLICWLSRIHLTHFS</sequence>
<dbReference type="EMBL" id="AFRT01003695">
    <property type="protein sequence ID" value="ELU36321.1"/>
    <property type="molecule type" value="Genomic_DNA"/>
</dbReference>